<dbReference type="CDD" id="cd00519">
    <property type="entry name" value="Lipase_3"/>
    <property type="match status" value="1"/>
</dbReference>
<dbReference type="InterPro" id="IPR002921">
    <property type="entry name" value="Fungal_lipase-type"/>
</dbReference>
<proteinExistence type="predicted"/>
<dbReference type="Proteomes" id="UP000054383">
    <property type="component" value="Unassembled WGS sequence"/>
</dbReference>
<feature type="domain" description="DJ-1/PfpI" evidence="2">
    <location>
        <begin position="52"/>
        <end position="178"/>
    </location>
</feature>
<dbReference type="GO" id="GO:0006629">
    <property type="term" value="P:lipid metabolic process"/>
    <property type="evidence" value="ECO:0007669"/>
    <property type="project" value="InterPro"/>
</dbReference>
<accession>A0A0U1M9A7</accession>
<dbReference type="PANTHER" id="PTHR43130">
    <property type="entry name" value="ARAC-FAMILY TRANSCRIPTIONAL REGULATOR"/>
    <property type="match status" value="1"/>
</dbReference>
<dbReference type="PANTHER" id="PTHR43130:SF7">
    <property type="entry name" value="DJ-1_PFPI DOMAIN-CONTAINING PROTEIN"/>
    <property type="match status" value="1"/>
</dbReference>
<keyword evidence="4" id="KW-1185">Reference proteome</keyword>
<dbReference type="AlphaFoldDB" id="A0A0U1M9A7"/>
<dbReference type="InterPro" id="IPR002818">
    <property type="entry name" value="DJ-1/PfpI"/>
</dbReference>
<evidence type="ECO:0000313" key="3">
    <source>
        <dbReference type="EMBL" id="CRG91922.1"/>
    </source>
</evidence>
<dbReference type="SUPFAM" id="SSF53474">
    <property type="entry name" value="alpha/beta-Hydrolases"/>
    <property type="match status" value="1"/>
</dbReference>
<sequence>MSHEGLKIGVLLTDPVQLLDLAPIDLFNMATPEYLEIWKKASASSLKNENAVQEVTATSGVRLTHTTADEEVSPGNLDLLFLPGPDPNSEPDDEVKEFLRAHNKHKTTFLVICTAAFVAGYSGIYDSKHVTGPRFLIPNLRKLFPKTEWDESVRWKQDGHIWTAGGITNGNDLVAAYIRATYPSSVAETVCTMAEVGDRPMKFDIGLKRNDTIFPELQRAALLSSAAYSGCIGSAFDINITKQIRDIVTDTQGYIGYSEEKKRIAVVMRGSTAPMDLFNDLDTVLVTPKLSGVDFPPDAMIMSGINIPWSAVHDEVIMEVKRLVTKYPDYTLESTGHSLGGALTYLSYVSLCQNFPDKAVTSNALAAFPIGNQAFADFGSSQHGTLNRGNNALDGVPNIYVTPFNFAHYGTEFYSDGSASNTLKCINERDMDCSAGNGMYGITPQHVFSFGVLEMGAGCGSSL</sequence>
<dbReference type="InterPro" id="IPR052158">
    <property type="entry name" value="INH-QAR"/>
</dbReference>
<dbReference type="OrthoDB" id="543156at2759"/>
<organism evidence="3 4">
    <name type="scientific">Talaromyces islandicus</name>
    <name type="common">Penicillium islandicum</name>
    <dbReference type="NCBI Taxonomy" id="28573"/>
    <lineage>
        <taxon>Eukaryota</taxon>
        <taxon>Fungi</taxon>
        <taxon>Dikarya</taxon>
        <taxon>Ascomycota</taxon>
        <taxon>Pezizomycotina</taxon>
        <taxon>Eurotiomycetes</taxon>
        <taxon>Eurotiomycetidae</taxon>
        <taxon>Eurotiales</taxon>
        <taxon>Trichocomaceae</taxon>
        <taxon>Talaromyces</taxon>
        <taxon>Talaromyces sect. Islandici</taxon>
    </lineage>
</organism>
<dbReference type="Gene3D" id="3.40.50.1820">
    <property type="entry name" value="alpha/beta hydrolase"/>
    <property type="match status" value="1"/>
</dbReference>
<reference evidence="3 4" key="1">
    <citation type="submission" date="2015-04" db="EMBL/GenBank/DDBJ databases">
        <authorList>
            <person name="Syromyatnikov M.Y."/>
            <person name="Popov V.N."/>
        </authorList>
    </citation>
    <scope>NUCLEOTIDE SEQUENCE [LARGE SCALE GENOMIC DNA]</scope>
    <source>
        <strain evidence="3">WF-38-12</strain>
    </source>
</reference>
<dbReference type="Pfam" id="PF01965">
    <property type="entry name" value="DJ-1_PfpI"/>
    <property type="match status" value="1"/>
</dbReference>
<evidence type="ECO:0000313" key="4">
    <source>
        <dbReference type="Proteomes" id="UP000054383"/>
    </source>
</evidence>
<feature type="domain" description="Fungal lipase-type" evidence="1">
    <location>
        <begin position="266"/>
        <end position="399"/>
    </location>
</feature>
<evidence type="ECO:0000259" key="1">
    <source>
        <dbReference type="Pfam" id="PF01764"/>
    </source>
</evidence>
<dbReference type="SUPFAM" id="SSF52317">
    <property type="entry name" value="Class I glutamine amidotransferase-like"/>
    <property type="match status" value="1"/>
</dbReference>
<gene>
    <name evidence="3" type="ORF">PISL3812_08976</name>
</gene>
<dbReference type="InterPro" id="IPR029062">
    <property type="entry name" value="Class_I_gatase-like"/>
</dbReference>
<dbReference type="Pfam" id="PF01764">
    <property type="entry name" value="Lipase_3"/>
    <property type="match status" value="1"/>
</dbReference>
<evidence type="ECO:0000259" key="2">
    <source>
        <dbReference type="Pfam" id="PF01965"/>
    </source>
</evidence>
<dbReference type="EMBL" id="CVMT01000010">
    <property type="protein sequence ID" value="CRG91922.1"/>
    <property type="molecule type" value="Genomic_DNA"/>
</dbReference>
<dbReference type="InterPro" id="IPR029058">
    <property type="entry name" value="AB_hydrolase_fold"/>
</dbReference>
<protein>
    <submittedName>
        <fullName evidence="3">Lipase</fullName>
    </submittedName>
</protein>
<name>A0A0U1M9A7_TALIS</name>
<dbReference type="Gene3D" id="3.40.50.880">
    <property type="match status" value="1"/>
</dbReference>
<dbReference type="STRING" id="28573.A0A0U1M9A7"/>